<dbReference type="RefSeq" id="WP_121912307.1">
    <property type="nucleotide sequence ID" value="NZ_JAACCE010000038.1"/>
</dbReference>
<organism evidence="1 2">
    <name type="scientific">Corynebacterium macginleyi</name>
    <dbReference type="NCBI Taxonomy" id="38290"/>
    <lineage>
        <taxon>Bacteria</taxon>
        <taxon>Bacillati</taxon>
        <taxon>Actinomycetota</taxon>
        <taxon>Actinomycetes</taxon>
        <taxon>Mycobacteriales</taxon>
        <taxon>Corynebacteriaceae</taxon>
        <taxon>Corynebacterium</taxon>
    </lineage>
</organism>
<name>A0A3M0GKS3_9CORY</name>
<reference evidence="1 2" key="1">
    <citation type="submission" date="2018-10" db="EMBL/GenBank/DDBJ databases">
        <title>Corynebacterium macginleyi genome sequencing and assembly of the type strain and two clinical samples.</title>
        <authorList>
            <person name="Bernier A.-M."/>
            <person name="Bernard K."/>
        </authorList>
    </citation>
    <scope>NUCLEOTIDE SEQUENCE [LARGE SCALE GENOMIC DNA]</scope>
    <source>
        <strain evidence="1 2">NML 120205</strain>
    </source>
</reference>
<dbReference type="EMBL" id="REGC01000002">
    <property type="protein sequence ID" value="RMB63566.1"/>
    <property type="molecule type" value="Genomic_DNA"/>
</dbReference>
<accession>A0A3M0GKS3</accession>
<sequence>MMVDYLSSQLDWVGYQVSTKWGSGPPSTEGNLKHHYQLTSMFMSMETNPEKLVDNLLKDMREVDDWICIADATAANGKDSFDATYEDVVTILEAVKESPSVTIGKLAGRFIDLPDNWSPSDVAKTIFSSADTIGTMMDFWLRSTEDVYS</sequence>
<protein>
    <submittedName>
        <fullName evidence="1">Uncharacterized protein</fullName>
    </submittedName>
</protein>
<dbReference type="OrthoDB" id="4418403at2"/>
<gene>
    <name evidence="1" type="ORF">D9543_01710</name>
</gene>
<dbReference type="Proteomes" id="UP000270649">
    <property type="component" value="Unassembled WGS sequence"/>
</dbReference>
<evidence type="ECO:0000313" key="1">
    <source>
        <dbReference type="EMBL" id="RMB63566.1"/>
    </source>
</evidence>
<proteinExistence type="predicted"/>
<evidence type="ECO:0000313" key="2">
    <source>
        <dbReference type="Proteomes" id="UP000270649"/>
    </source>
</evidence>
<comment type="caution">
    <text evidence="1">The sequence shown here is derived from an EMBL/GenBank/DDBJ whole genome shotgun (WGS) entry which is preliminary data.</text>
</comment>
<dbReference type="AlphaFoldDB" id="A0A3M0GKS3"/>